<organism evidence="2 3">
    <name type="scientific">Erysiphe pulchra</name>
    <dbReference type="NCBI Taxonomy" id="225359"/>
    <lineage>
        <taxon>Eukaryota</taxon>
        <taxon>Fungi</taxon>
        <taxon>Dikarya</taxon>
        <taxon>Ascomycota</taxon>
        <taxon>Pezizomycotina</taxon>
        <taxon>Leotiomycetes</taxon>
        <taxon>Erysiphales</taxon>
        <taxon>Erysiphaceae</taxon>
        <taxon>Erysiphe</taxon>
    </lineage>
</organism>
<feature type="transmembrane region" description="Helical" evidence="1">
    <location>
        <begin position="21"/>
        <end position="41"/>
    </location>
</feature>
<dbReference type="PANTHER" id="PTHR37451">
    <property type="entry name" value="MARVEL DOMAIN"/>
    <property type="match status" value="1"/>
</dbReference>
<proteinExistence type="predicted"/>
<dbReference type="OrthoDB" id="5284712at2759"/>
<evidence type="ECO:0000256" key="1">
    <source>
        <dbReference type="SAM" id="Phobius"/>
    </source>
</evidence>
<evidence type="ECO:0000313" key="2">
    <source>
        <dbReference type="EMBL" id="POS84526.1"/>
    </source>
</evidence>
<comment type="caution">
    <text evidence="2">The sequence shown here is derived from an EMBL/GenBank/DDBJ whole genome shotgun (WGS) entry which is preliminary data.</text>
</comment>
<dbReference type="STRING" id="225359.A0A2S4PR80"/>
<dbReference type="Proteomes" id="UP000237438">
    <property type="component" value="Unassembled WGS sequence"/>
</dbReference>
<accession>A0A2S4PR80</accession>
<keyword evidence="3" id="KW-1185">Reference proteome</keyword>
<evidence type="ECO:0000313" key="3">
    <source>
        <dbReference type="Proteomes" id="UP000237438"/>
    </source>
</evidence>
<dbReference type="EMBL" id="PEDP01000974">
    <property type="protein sequence ID" value="POS84526.1"/>
    <property type="molecule type" value="Genomic_DNA"/>
</dbReference>
<protein>
    <recommendedName>
        <fullName evidence="4">MARVEL domain-containing protein</fullName>
    </recommendedName>
</protein>
<gene>
    <name evidence="2" type="ORF">EPUL_002050</name>
</gene>
<sequence length="250" mass="28060">MALIEFDHHNIQQYKTICHGIQAVFLFFSFILELVVFGKAASTDRRVSWQFGLIFLTIPALIYLTMTLRFPRTRKFAQPYALATVDFVFAILWISGFTSQASYNSSGKCLGACGISKAVVGLGVFTWFIWIATTVFSLYGVMYWKREGYLPGVSRMPYNSAAIDPDKEAFSTAPIDDEYIAGYRADDQDSPYYRTPLANPTHGTSYEGVDHIRSYSPPPMRNIHENTGYSGASGVASERVHFPEASYDNI</sequence>
<name>A0A2S4PR80_9PEZI</name>
<dbReference type="AlphaFoldDB" id="A0A2S4PR80"/>
<feature type="transmembrane region" description="Helical" evidence="1">
    <location>
        <begin position="80"/>
        <end position="98"/>
    </location>
</feature>
<reference evidence="2 3" key="1">
    <citation type="submission" date="2017-10" db="EMBL/GenBank/DDBJ databases">
        <title>Development of genomic resources for the powdery mildew, Erysiphe pulchra.</title>
        <authorList>
            <person name="Wadl P.A."/>
            <person name="Mack B.M."/>
            <person name="Moore G."/>
            <person name="Beltz S.B."/>
        </authorList>
    </citation>
    <scope>NUCLEOTIDE SEQUENCE [LARGE SCALE GENOMIC DNA]</scope>
    <source>
        <strain evidence="2">Cflorida</strain>
    </source>
</reference>
<keyword evidence="1" id="KW-0812">Transmembrane</keyword>
<feature type="transmembrane region" description="Helical" evidence="1">
    <location>
        <begin position="118"/>
        <end position="141"/>
    </location>
</feature>
<keyword evidence="1" id="KW-0472">Membrane</keyword>
<dbReference type="PANTHER" id="PTHR37451:SF3">
    <property type="entry name" value="MARVEL DOMAIN-CONTAINING PROTEIN"/>
    <property type="match status" value="1"/>
</dbReference>
<keyword evidence="1" id="KW-1133">Transmembrane helix</keyword>
<feature type="transmembrane region" description="Helical" evidence="1">
    <location>
        <begin position="47"/>
        <end position="68"/>
    </location>
</feature>
<evidence type="ECO:0008006" key="4">
    <source>
        <dbReference type="Google" id="ProtNLM"/>
    </source>
</evidence>